<keyword evidence="2" id="KW-0521">NADP</keyword>
<organism evidence="4 5">
    <name type="scientific">Sporothrix curviconia</name>
    <dbReference type="NCBI Taxonomy" id="1260050"/>
    <lineage>
        <taxon>Eukaryota</taxon>
        <taxon>Fungi</taxon>
        <taxon>Dikarya</taxon>
        <taxon>Ascomycota</taxon>
        <taxon>Pezizomycotina</taxon>
        <taxon>Sordariomycetes</taxon>
        <taxon>Sordariomycetidae</taxon>
        <taxon>Ophiostomatales</taxon>
        <taxon>Ophiostomataceae</taxon>
        <taxon>Sporothrix</taxon>
    </lineage>
</organism>
<dbReference type="EMBL" id="CAWUHB010000062">
    <property type="protein sequence ID" value="CAK7232000.1"/>
    <property type="molecule type" value="Genomic_DNA"/>
</dbReference>
<dbReference type="InterPro" id="IPR036291">
    <property type="entry name" value="NAD(P)-bd_dom_sf"/>
</dbReference>
<dbReference type="PANTHER" id="PTHR43618:SF13">
    <property type="entry name" value="CHAIN DEHYDROGENASE, PUTATIVE (AFU_ORTHOLOGUE AFUA_1G17650)-RELATED"/>
    <property type="match status" value="1"/>
</dbReference>
<evidence type="ECO:0000313" key="4">
    <source>
        <dbReference type="EMBL" id="CAK7232000.1"/>
    </source>
</evidence>
<evidence type="ECO:0000313" key="5">
    <source>
        <dbReference type="Proteomes" id="UP001642405"/>
    </source>
</evidence>
<reference evidence="4 5" key="1">
    <citation type="submission" date="2024-01" db="EMBL/GenBank/DDBJ databases">
        <authorList>
            <person name="Allen C."/>
            <person name="Tagirdzhanova G."/>
        </authorList>
    </citation>
    <scope>NUCLEOTIDE SEQUENCE [LARGE SCALE GENOMIC DNA]</scope>
</reference>
<keyword evidence="3" id="KW-0560">Oxidoreductase</keyword>
<sequence>MESAIPVALVTAGSAGLGAATALHFARNGYHVIINYCNNEARAESTLAAVNAAWDEVRRGTSYDTKKNAIIRADLEQRHDVERLVREAYAVYGRLDVIFSNGGWTQFRDTERLCDNGFDADWDRAFTANVKSHMWLLHAAEAYLAEHDGAFITTASMAGVCGMGSSLAYSAAKAAQIHMVKGLAAMVAPRIRVNSVSPGLLETEWAERFSAQQKAELLNKTKLKRFVTVVDVAEQVLALSRNRGMTGVNVVMDAGMFL</sequence>
<proteinExistence type="inferred from homology"/>
<keyword evidence="5" id="KW-1185">Reference proteome</keyword>
<evidence type="ECO:0000256" key="3">
    <source>
        <dbReference type="ARBA" id="ARBA00023002"/>
    </source>
</evidence>
<dbReference type="Proteomes" id="UP001642405">
    <property type="component" value="Unassembled WGS sequence"/>
</dbReference>
<comment type="caution">
    <text evidence="4">The sequence shown here is derived from an EMBL/GenBank/DDBJ whole genome shotgun (WGS) entry which is preliminary data.</text>
</comment>
<dbReference type="PRINTS" id="PR00081">
    <property type="entry name" value="GDHRDH"/>
</dbReference>
<gene>
    <name evidence="4" type="ORF">SCUCBS95973_008113</name>
</gene>
<comment type="similarity">
    <text evidence="1">Belongs to the short-chain dehydrogenases/reductases (SDR) family.</text>
</comment>
<evidence type="ECO:0000256" key="2">
    <source>
        <dbReference type="ARBA" id="ARBA00022857"/>
    </source>
</evidence>
<dbReference type="InterPro" id="IPR052178">
    <property type="entry name" value="Sec_Metab_Biosynth_SDR"/>
</dbReference>
<dbReference type="PANTHER" id="PTHR43618">
    <property type="entry name" value="7-ALPHA-HYDROXYSTEROID DEHYDROGENASE"/>
    <property type="match status" value="1"/>
</dbReference>
<accession>A0ABP0CIY9</accession>
<name>A0ABP0CIY9_9PEZI</name>
<dbReference type="Gene3D" id="3.40.50.720">
    <property type="entry name" value="NAD(P)-binding Rossmann-like Domain"/>
    <property type="match status" value="1"/>
</dbReference>
<dbReference type="SUPFAM" id="SSF51735">
    <property type="entry name" value="NAD(P)-binding Rossmann-fold domains"/>
    <property type="match status" value="1"/>
</dbReference>
<evidence type="ECO:0000256" key="1">
    <source>
        <dbReference type="ARBA" id="ARBA00006484"/>
    </source>
</evidence>
<dbReference type="Pfam" id="PF13561">
    <property type="entry name" value="adh_short_C2"/>
    <property type="match status" value="1"/>
</dbReference>
<dbReference type="InterPro" id="IPR002347">
    <property type="entry name" value="SDR_fam"/>
</dbReference>
<dbReference type="CDD" id="cd05233">
    <property type="entry name" value="SDR_c"/>
    <property type="match status" value="1"/>
</dbReference>
<protein>
    <submittedName>
        <fullName evidence="4">Uncharacterized protein</fullName>
    </submittedName>
</protein>